<name>A0A0D2R0L2_GOSRA</name>
<dbReference type="eggNOG" id="KOG4658">
    <property type="taxonomic scope" value="Eukaryota"/>
</dbReference>
<dbReference type="GO" id="GO:0006952">
    <property type="term" value="P:defense response"/>
    <property type="evidence" value="ECO:0007669"/>
    <property type="project" value="UniProtKB-KW"/>
</dbReference>
<evidence type="ECO:0000313" key="10">
    <source>
        <dbReference type="EMBL" id="KJB12910.1"/>
    </source>
</evidence>
<dbReference type="GO" id="GO:0005524">
    <property type="term" value="F:ATP binding"/>
    <property type="evidence" value="ECO:0007669"/>
    <property type="project" value="UniProtKB-KW"/>
</dbReference>
<dbReference type="FunFam" id="3.40.50.300:FF:001091">
    <property type="entry name" value="Probable disease resistance protein At1g61300"/>
    <property type="match status" value="1"/>
</dbReference>
<evidence type="ECO:0000259" key="7">
    <source>
        <dbReference type="Pfam" id="PF00931"/>
    </source>
</evidence>
<dbReference type="InterPro" id="IPR027417">
    <property type="entry name" value="P-loop_NTPase"/>
</dbReference>
<accession>A0A0D2R0L2</accession>
<evidence type="ECO:0000256" key="5">
    <source>
        <dbReference type="ARBA" id="ARBA00022821"/>
    </source>
</evidence>
<dbReference type="InterPro" id="IPR042197">
    <property type="entry name" value="Apaf_helical"/>
</dbReference>
<evidence type="ECO:0000256" key="2">
    <source>
        <dbReference type="ARBA" id="ARBA00022614"/>
    </source>
</evidence>
<reference evidence="10 11" key="1">
    <citation type="journal article" date="2012" name="Nature">
        <title>Repeated polyploidization of Gossypium genomes and the evolution of spinnable cotton fibres.</title>
        <authorList>
            <person name="Paterson A.H."/>
            <person name="Wendel J.F."/>
            <person name="Gundlach H."/>
            <person name="Guo H."/>
            <person name="Jenkins J."/>
            <person name="Jin D."/>
            <person name="Llewellyn D."/>
            <person name="Showmaker K.C."/>
            <person name="Shu S."/>
            <person name="Udall J."/>
            <person name="Yoo M.J."/>
            <person name="Byers R."/>
            <person name="Chen W."/>
            <person name="Doron-Faigenboim A."/>
            <person name="Duke M.V."/>
            <person name="Gong L."/>
            <person name="Grimwood J."/>
            <person name="Grover C."/>
            <person name="Grupp K."/>
            <person name="Hu G."/>
            <person name="Lee T.H."/>
            <person name="Li J."/>
            <person name="Lin L."/>
            <person name="Liu T."/>
            <person name="Marler B.S."/>
            <person name="Page J.T."/>
            <person name="Roberts A.W."/>
            <person name="Romanel E."/>
            <person name="Sanders W.S."/>
            <person name="Szadkowski E."/>
            <person name="Tan X."/>
            <person name="Tang H."/>
            <person name="Xu C."/>
            <person name="Wang J."/>
            <person name="Wang Z."/>
            <person name="Zhang D."/>
            <person name="Zhang L."/>
            <person name="Ashrafi H."/>
            <person name="Bedon F."/>
            <person name="Bowers J.E."/>
            <person name="Brubaker C.L."/>
            <person name="Chee P.W."/>
            <person name="Das S."/>
            <person name="Gingle A.R."/>
            <person name="Haigler C.H."/>
            <person name="Harker D."/>
            <person name="Hoffmann L.V."/>
            <person name="Hovav R."/>
            <person name="Jones D.C."/>
            <person name="Lemke C."/>
            <person name="Mansoor S."/>
            <person name="ur Rahman M."/>
            <person name="Rainville L.N."/>
            <person name="Rambani A."/>
            <person name="Reddy U.K."/>
            <person name="Rong J.K."/>
            <person name="Saranga Y."/>
            <person name="Scheffler B.E."/>
            <person name="Scheffler J.A."/>
            <person name="Stelly D.M."/>
            <person name="Triplett B.A."/>
            <person name="Van Deynze A."/>
            <person name="Vaslin M.F."/>
            <person name="Waghmare V.N."/>
            <person name="Walford S.A."/>
            <person name="Wright R.J."/>
            <person name="Zaki E.A."/>
            <person name="Zhang T."/>
            <person name="Dennis E.S."/>
            <person name="Mayer K.F."/>
            <person name="Peterson D.G."/>
            <person name="Rokhsar D.S."/>
            <person name="Wang X."/>
            <person name="Schmutz J."/>
        </authorList>
    </citation>
    <scope>NUCLEOTIDE SEQUENCE [LARGE SCALE GENOMIC DNA]</scope>
</reference>
<keyword evidence="11" id="KW-1185">Reference proteome</keyword>
<dbReference type="Pfam" id="PF23559">
    <property type="entry name" value="WHD_DRP"/>
    <property type="match status" value="1"/>
</dbReference>
<evidence type="ECO:0000256" key="3">
    <source>
        <dbReference type="ARBA" id="ARBA00022737"/>
    </source>
</evidence>
<comment type="similarity">
    <text evidence="1">Belongs to the disease resistance NB-LRR family.</text>
</comment>
<dbReference type="SUPFAM" id="SSF52540">
    <property type="entry name" value="P-loop containing nucleoside triphosphate hydrolases"/>
    <property type="match status" value="1"/>
</dbReference>
<dbReference type="SUPFAM" id="SSF52058">
    <property type="entry name" value="L domain-like"/>
    <property type="match status" value="1"/>
</dbReference>
<evidence type="ECO:0000256" key="1">
    <source>
        <dbReference type="ARBA" id="ARBA00008894"/>
    </source>
</evidence>
<dbReference type="Gene3D" id="1.10.10.10">
    <property type="entry name" value="Winged helix-like DNA-binding domain superfamily/Winged helix DNA-binding domain"/>
    <property type="match status" value="1"/>
</dbReference>
<feature type="domain" description="NB-ARC" evidence="7">
    <location>
        <begin position="147"/>
        <end position="308"/>
    </location>
</feature>
<dbReference type="InterPro" id="IPR058922">
    <property type="entry name" value="WHD_DRP"/>
</dbReference>
<dbReference type="OMA" id="NCYLRRI"/>
<evidence type="ECO:0000313" key="11">
    <source>
        <dbReference type="Proteomes" id="UP000032304"/>
    </source>
</evidence>
<dbReference type="GO" id="GO:0043531">
    <property type="term" value="F:ADP binding"/>
    <property type="evidence" value="ECO:0007669"/>
    <property type="project" value="InterPro"/>
</dbReference>
<dbReference type="Proteomes" id="UP000032304">
    <property type="component" value="Chromosome 2"/>
</dbReference>
<dbReference type="InterPro" id="IPR032675">
    <property type="entry name" value="LRR_dom_sf"/>
</dbReference>
<dbReference type="Pfam" id="PF00931">
    <property type="entry name" value="NB-ARC"/>
    <property type="match status" value="1"/>
</dbReference>
<sequence>MELVLPICEALKCFGHLTCTYMEHHRKLERRMNDLLAKQRQLNAIKSDVEMKIKTELRLGRCVRQEVENWLLDVQTINGKIQNIDERTQNLSCFSRGHLGKQVSQTVEEVKEIIEQGRFTGALVIDDPSTVGVPFELEHLEGETAVLADIWKHLMSDEIGMVGVCGMGGIGKTTIMKHIYNQLLEETKSKPLFEKIIWVTVSQDFNITRLQQDIADAMNIEDLPKPEQKRAAVLRNELLQIRHVLILDDVWEGFVLEKVGIPIPIFSNGSRLVLTSRSNVVCRFIGCSEIVEVPPLSNEESMNLFLAHTGRGILKVPSLEEILGDIVGECDGLPLAIAVIAGSMKGIYDVVEWRNALTELGDHVTSVKGTDKEIYGRLKFSFDRLEDSNIQNCFLYCSLYPEDYRIPRVELIEYWIDEGFLERGSRQQLHDRGHTILNRLVNNCLLEKAGDDVKMHDVIRDMALYIKHPYFMVKAGTGLKELPGKQEWKDVERVSFMMNMVSEIPPSLSPNCENLSTLLLQNNESLERISESFFQHMHSLSILDLSYTSIEQLPNSVSNLKTLNALVLRGCKELRYVPSLEKLKALRKLDLRGTGIEKVPKGLEMLANLTYLNLCTESLKELPIAILPRLSCLQCLVLYVKLPSVKMNGLEVARLRKLEVFEGRFNELIDFNAYIKSIQGRELTSYLLVMASPKAKFDARPLEQEPPFLPRKRVVILSGCPIGREDPVELPSDVRCLRIFECPDIRSLSDMPFFQQTNKLGFCSIHHCRGIESVLDLSSTSQPCNSFQNLELLWLENLDNLHMLVKVAEEASVVSTSSSLPMPGIFSHLESFVIKGCPNMKQLFPCKLAHDLQNLKKLVVCHCVQMEEIISSEEERHKGKGINTRTRFSLPKLQELVLAYLPELKSICSSNRAVICDSLWDIEVRECMKLKRMPLYLPHFRDTHQSVPSEDICISPREWWESVEWDYPKAKEVLRPWLYFV</sequence>
<dbReference type="Gramene" id="KJB12910">
    <property type="protein sequence ID" value="KJB12910"/>
    <property type="gene ID" value="B456_002G044500"/>
</dbReference>
<gene>
    <name evidence="10" type="ORF">B456_002G044500</name>
</gene>
<keyword evidence="3" id="KW-0677">Repeat</keyword>
<dbReference type="Gene3D" id="3.40.50.300">
    <property type="entry name" value="P-loop containing nucleotide triphosphate hydrolases"/>
    <property type="match status" value="1"/>
</dbReference>
<dbReference type="PANTHER" id="PTHR33463:SF212">
    <property type="entry name" value="AND NB-ARC DOMAINS-CONTAINING DISEASE RESISTANCE PROTEIN, PUTATIVE-RELATED"/>
    <property type="match status" value="1"/>
</dbReference>
<proteinExistence type="inferred from homology"/>
<dbReference type="Gene3D" id="1.10.8.430">
    <property type="entry name" value="Helical domain of apoptotic protease-activating factors"/>
    <property type="match status" value="1"/>
</dbReference>
<dbReference type="PANTHER" id="PTHR33463">
    <property type="entry name" value="NB-ARC DOMAIN-CONTAINING PROTEIN-RELATED"/>
    <property type="match status" value="1"/>
</dbReference>
<feature type="domain" description="Disease resistance protein winged helix" evidence="9">
    <location>
        <begin position="399"/>
        <end position="463"/>
    </location>
</feature>
<dbReference type="InterPro" id="IPR002182">
    <property type="entry name" value="NB-ARC"/>
</dbReference>
<dbReference type="InterPro" id="IPR001611">
    <property type="entry name" value="Leu-rich_rpt"/>
</dbReference>
<dbReference type="InterPro" id="IPR050905">
    <property type="entry name" value="Plant_NBS-LRR"/>
</dbReference>
<dbReference type="EMBL" id="CM001741">
    <property type="protein sequence ID" value="KJB12910.1"/>
    <property type="molecule type" value="Genomic_DNA"/>
</dbReference>
<dbReference type="Gene3D" id="3.80.10.10">
    <property type="entry name" value="Ribonuclease Inhibitor"/>
    <property type="match status" value="2"/>
</dbReference>
<dbReference type="AlphaFoldDB" id="A0A0D2R0L2"/>
<keyword evidence="6" id="KW-0067">ATP-binding</keyword>
<organism evidence="10 11">
    <name type="scientific">Gossypium raimondii</name>
    <name type="common">Peruvian cotton</name>
    <name type="synonym">Gossypium klotzschianum subsp. raimondii</name>
    <dbReference type="NCBI Taxonomy" id="29730"/>
    <lineage>
        <taxon>Eukaryota</taxon>
        <taxon>Viridiplantae</taxon>
        <taxon>Streptophyta</taxon>
        <taxon>Embryophyta</taxon>
        <taxon>Tracheophyta</taxon>
        <taxon>Spermatophyta</taxon>
        <taxon>Magnoliopsida</taxon>
        <taxon>eudicotyledons</taxon>
        <taxon>Gunneridae</taxon>
        <taxon>Pentapetalae</taxon>
        <taxon>rosids</taxon>
        <taxon>malvids</taxon>
        <taxon>Malvales</taxon>
        <taxon>Malvaceae</taxon>
        <taxon>Malvoideae</taxon>
        <taxon>Gossypium</taxon>
    </lineage>
</organism>
<dbReference type="Pfam" id="PF23247">
    <property type="entry name" value="LRR_RPS2"/>
    <property type="match status" value="1"/>
</dbReference>
<keyword evidence="2" id="KW-0433">Leucine-rich repeat</keyword>
<dbReference type="FunFam" id="1.10.10.10:FF:000322">
    <property type="entry name" value="Probable disease resistance protein At1g63360"/>
    <property type="match status" value="1"/>
</dbReference>
<evidence type="ECO:0000256" key="6">
    <source>
        <dbReference type="ARBA" id="ARBA00022840"/>
    </source>
</evidence>
<dbReference type="PRINTS" id="PR00364">
    <property type="entry name" value="DISEASERSIST"/>
</dbReference>
<dbReference type="InterPro" id="IPR036388">
    <property type="entry name" value="WH-like_DNA-bd_sf"/>
</dbReference>
<dbReference type="InterPro" id="IPR057135">
    <property type="entry name" value="At4g27190-like_LRR"/>
</dbReference>
<evidence type="ECO:0000259" key="9">
    <source>
        <dbReference type="Pfam" id="PF23559"/>
    </source>
</evidence>
<dbReference type="Pfam" id="PF13855">
    <property type="entry name" value="LRR_8"/>
    <property type="match status" value="1"/>
</dbReference>
<evidence type="ECO:0000256" key="4">
    <source>
        <dbReference type="ARBA" id="ARBA00022741"/>
    </source>
</evidence>
<evidence type="ECO:0000259" key="8">
    <source>
        <dbReference type="Pfam" id="PF23247"/>
    </source>
</evidence>
<feature type="domain" description="Disease resistance protein At4g27190-like leucine-rich repeats" evidence="8">
    <location>
        <begin position="818"/>
        <end position="933"/>
    </location>
</feature>
<protein>
    <submittedName>
        <fullName evidence="10">Uncharacterized protein</fullName>
    </submittedName>
</protein>
<keyword evidence="4" id="KW-0547">Nucleotide-binding</keyword>
<keyword evidence="5" id="KW-0611">Plant defense</keyword>